<dbReference type="PROSITE" id="PS51996">
    <property type="entry name" value="TR_MART"/>
    <property type="match status" value="1"/>
</dbReference>
<reference evidence="5" key="2">
    <citation type="journal article" date="2015" name="Genome Announc.">
        <title>Draft Genome Sequence of Salmonella enterica subsp. enterica Serovar Give, Isolated from an Imported Chili Powder Product.</title>
        <authorList>
            <person name="Wang H."/>
            <person name="Chen Y."/>
            <person name="Ayers S."/>
            <person name="Melka D."/>
            <person name="Laasri A."/>
            <person name="Payne J.S."/>
            <person name="Zheng J."/>
            <person name="Son I."/>
            <person name="Timme R."/>
            <person name="Kastanis G."/>
            <person name="Hammack T.S."/>
            <person name="Strain E."/>
            <person name="Allard M.W."/>
            <person name="Evans P.S."/>
            <person name="Brown E.W."/>
        </authorList>
    </citation>
    <scope>NUCLEOTIDE SEQUENCE</scope>
    <source>
        <plasmid evidence="5">pCFSAN012622</plasmid>
    </source>
</reference>
<reference evidence="5" key="3">
    <citation type="submission" date="2021-05" db="EMBL/GenBank/DDBJ databases">
        <title>Whole genome PacBio Sequel sequence of Salmonella enterica subsp. enterica.</title>
        <authorList>
            <person name="Hoffmann M."/>
            <person name="Balkey M."/>
            <person name="Luo Y."/>
        </authorList>
    </citation>
    <scope>NUCLEOTIDE SEQUENCE</scope>
    <source>
        <plasmid evidence="5">pCFSAN012622</plasmid>
    </source>
</reference>
<accession>A0A8E7KDX9</accession>
<dbReference type="Pfam" id="PF03496">
    <property type="entry name" value="ADPrib_exo_Tox"/>
    <property type="match status" value="1"/>
</dbReference>
<protein>
    <recommendedName>
        <fullName evidence="1">NAD(+)--protein-arginine ADP-ribosyltransferase</fullName>
        <ecNumber evidence="1">2.4.2.31</ecNumber>
    </recommendedName>
    <alternativeName>
        <fullName evidence="2">NAD(+)--arginine ADP-ribosyltransferase</fullName>
    </alternativeName>
</protein>
<evidence type="ECO:0000256" key="1">
    <source>
        <dbReference type="ARBA" id="ARBA00012031"/>
    </source>
</evidence>
<dbReference type="GO" id="GO:0005576">
    <property type="term" value="C:extracellular region"/>
    <property type="evidence" value="ECO:0007669"/>
    <property type="project" value="InterPro"/>
</dbReference>
<feature type="domain" description="ADP ribosyltransferase" evidence="4">
    <location>
        <begin position="137"/>
        <end position="282"/>
    </location>
</feature>
<comment type="catalytic activity">
    <reaction evidence="3">
        <text>L-arginyl-[protein] + NAD(+) = N(omega)-(ADP-D-ribosyl)-L-arginyl-[protein] + nicotinamide + H(+)</text>
        <dbReference type="Rhea" id="RHEA:19149"/>
        <dbReference type="Rhea" id="RHEA-COMP:10532"/>
        <dbReference type="Rhea" id="RHEA-COMP:15087"/>
        <dbReference type="ChEBI" id="CHEBI:15378"/>
        <dbReference type="ChEBI" id="CHEBI:17154"/>
        <dbReference type="ChEBI" id="CHEBI:29965"/>
        <dbReference type="ChEBI" id="CHEBI:57540"/>
        <dbReference type="ChEBI" id="CHEBI:142554"/>
        <dbReference type="EC" id="2.4.2.31"/>
    </reaction>
</comment>
<reference evidence="5" key="1">
    <citation type="submission" date="2014-06" db="EMBL/GenBank/DDBJ databases">
        <authorList>
            <person name="Strain E.A."/>
            <person name="Allard M.W."/>
            <person name="Payne J.S."/>
            <person name="Evans P.S."/>
            <person name="Timme R."/>
        </authorList>
    </citation>
    <scope>NUCLEOTIDE SEQUENCE</scope>
    <source>
        <plasmid evidence="5">pCFSAN012622</plasmid>
    </source>
</reference>
<proteinExistence type="predicted"/>
<dbReference type="EC" id="2.4.2.31" evidence="1"/>
<dbReference type="SUPFAM" id="SSF56399">
    <property type="entry name" value="ADP-ribosylation"/>
    <property type="match status" value="1"/>
</dbReference>
<dbReference type="AlphaFoldDB" id="A0A8E7KDX9"/>
<keyword evidence="5" id="KW-0614">Plasmid</keyword>
<sequence>MPIINSTHIRRGLGMHVSANEIKWLECKYRFGDVSCADKYLRRDIKRITDTLNHTCKPKVYKLARFLSDIRNTDYYTPAAAKALHNYNINYGGQFGYHAEKICDVNKNINEHTYANAGGDASAGKIPGKYTYINKNESTTHEYANLCSTKSIEALQRYTDEYYKYLNNALRNDLPQDRWPQKIQEVKEGLDEIFTKSTNTGSVIKTYRGVPFKTNLSYLKEGEIGTVKGYLSTSRSTIKAHRFRQNGEEFNIIFGKNGRDIAGESTFPEEQEVLYPDGTKLRKLFHYDVNGVRNNVLEEVSATSDSGRK</sequence>
<organism evidence="5">
    <name type="scientific">Salmonella enterica subsp. enterica serovar Give</name>
    <dbReference type="NCBI Taxonomy" id="46626"/>
    <lineage>
        <taxon>Bacteria</taxon>
        <taxon>Pseudomonadati</taxon>
        <taxon>Pseudomonadota</taxon>
        <taxon>Gammaproteobacteria</taxon>
        <taxon>Enterobacterales</taxon>
        <taxon>Enterobacteriaceae</taxon>
        <taxon>Salmonella</taxon>
    </lineage>
</organism>
<evidence type="ECO:0000256" key="2">
    <source>
        <dbReference type="ARBA" id="ARBA00033021"/>
    </source>
</evidence>
<dbReference type="GO" id="GO:0106274">
    <property type="term" value="F:NAD+-protein-arginine ADP-ribosyltransferase activity"/>
    <property type="evidence" value="ECO:0007669"/>
    <property type="project" value="UniProtKB-EC"/>
</dbReference>
<geneLocation type="plasmid" evidence="5">
    <name>pCFSAN012622</name>
</geneLocation>
<name>A0A8E7KDX9_SALET</name>
<evidence type="ECO:0000259" key="4">
    <source>
        <dbReference type="Pfam" id="PF03496"/>
    </source>
</evidence>
<evidence type="ECO:0000256" key="3">
    <source>
        <dbReference type="ARBA" id="ARBA00047597"/>
    </source>
</evidence>
<dbReference type="Gene3D" id="3.90.176.10">
    <property type="entry name" value="Toxin ADP-ribosyltransferase, Chain A, domain 1"/>
    <property type="match status" value="1"/>
</dbReference>
<dbReference type="InterPro" id="IPR003540">
    <property type="entry name" value="ADP-ribosyltransferase"/>
</dbReference>
<dbReference type="RefSeq" id="WP_077916030.1">
    <property type="nucleotide sequence ID" value="NZ_CP075038.1"/>
</dbReference>
<evidence type="ECO:0000313" key="5">
    <source>
        <dbReference type="EMBL" id="QVY01398.1"/>
    </source>
</evidence>
<dbReference type="EMBL" id="CP075038">
    <property type="protein sequence ID" value="QVY01398.1"/>
    <property type="molecule type" value="Genomic_DNA"/>
</dbReference>
<gene>
    <name evidence="5" type="ORF">GJ28_22515</name>
</gene>